<evidence type="ECO:0000313" key="3">
    <source>
        <dbReference type="Proteomes" id="UP001590951"/>
    </source>
</evidence>
<comment type="caution">
    <text evidence="2">The sequence shown here is derived from an EMBL/GenBank/DDBJ whole genome shotgun (WGS) entry which is preliminary data.</text>
</comment>
<evidence type="ECO:0000256" key="1">
    <source>
        <dbReference type="SAM" id="MobiDB-lite"/>
    </source>
</evidence>
<protein>
    <submittedName>
        <fullName evidence="2">Uncharacterized protein</fullName>
    </submittedName>
</protein>
<reference evidence="2 3" key="1">
    <citation type="submission" date="2024-09" db="EMBL/GenBank/DDBJ databases">
        <title>Rethinking Asexuality: The Enigmatic Case of Functional Sexual Genes in Lepraria (Stereocaulaceae).</title>
        <authorList>
            <person name="Doellman M."/>
            <person name="Sun Y."/>
            <person name="Barcenas-Pena A."/>
            <person name="Lumbsch H.T."/>
            <person name="Grewe F."/>
        </authorList>
    </citation>
    <scope>NUCLEOTIDE SEQUENCE [LARGE SCALE GENOMIC DNA]</scope>
    <source>
        <strain evidence="2 3">Grewe 0041</strain>
    </source>
</reference>
<keyword evidence="3" id="KW-1185">Reference proteome</keyword>
<gene>
    <name evidence="2" type="ORF">ABVK25_008419</name>
</gene>
<feature type="compositionally biased region" description="Low complexity" evidence="1">
    <location>
        <begin position="38"/>
        <end position="57"/>
    </location>
</feature>
<dbReference type="Proteomes" id="UP001590951">
    <property type="component" value="Unassembled WGS sequence"/>
</dbReference>
<organism evidence="2 3">
    <name type="scientific">Lepraria finkii</name>
    <dbReference type="NCBI Taxonomy" id="1340010"/>
    <lineage>
        <taxon>Eukaryota</taxon>
        <taxon>Fungi</taxon>
        <taxon>Dikarya</taxon>
        <taxon>Ascomycota</taxon>
        <taxon>Pezizomycotina</taxon>
        <taxon>Lecanoromycetes</taxon>
        <taxon>OSLEUM clade</taxon>
        <taxon>Lecanoromycetidae</taxon>
        <taxon>Lecanorales</taxon>
        <taxon>Lecanorineae</taxon>
        <taxon>Stereocaulaceae</taxon>
        <taxon>Lepraria</taxon>
    </lineage>
</organism>
<sequence length="89" mass="8561">MASAASLDAIGVSTATSATPSIPVANNEKAVVPAAPIATSASPMEMPASSSSSTAASGQGDSPSIGGSRGSPTSVMVKNSKGSSETWTY</sequence>
<proteinExistence type="predicted"/>
<name>A0ABR4B0E1_9LECA</name>
<dbReference type="EMBL" id="JBHFEH010000036">
    <property type="protein sequence ID" value="KAL2051367.1"/>
    <property type="molecule type" value="Genomic_DNA"/>
</dbReference>
<feature type="compositionally biased region" description="Polar residues" evidence="1">
    <location>
        <begin position="70"/>
        <end position="89"/>
    </location>
</feature>
<feature type="region of interest" description="Disordered" evidence="1">
    <location>
        <begin position="1"/>
        <end position="89"/>
    </location>
</feature>
<evidence type="ECO:0000313" key="2">
    <source>
        <dbReference type="EMBL" id="KAL2051367.1"/>
    </source>
</evidence>
<accession>A0ABR4B0E1</accession>